<accession>A0A8S1ZUA8</accession>
<dbReference type="InterPro" id="IPR000891">
    <property type="entry name" value="PYR_CT"/>
</dbReference>
<dbReference type="SUPFAM" id="SSF81383">
    <property type="entry name" value="F-box domain"/>
    <property type="match status" value="1"/>
</dbReference>
<dbReference type="Pfam" id="PF00682">
    <property type="entry name" value="HMGL-like"/>
    <property type="match status" value="1"/>
</dbReference>
<dbReference type="FunFam" id="3.20.20.70:FF:000010">
    <property type="entry name" value="2-isopropylmalate synthase"/>
    <property type="match status" value="1"/>
</dbReference>
<comment type="pathway">
    <text evidence="3">Amino-acid biosynthesis; L-leucine biosynthesis; L-leucine from 3-methyl-2-oxobutanoate: step 1/4.</text>
</comment>
<dbReference type="PANTHER" id="PTHR10277">
    <property type="entry name" value="HOMOCITRATE SYNTHASE-RELATED"/>
    <property type="match status" value="1"/>
</dbReference>
<feature type="transmembrane region" description="Helical" evidence="13">
    <location>
        <begin position="675"/>
        <end position="692"/>
    </location>
</feature>
<evidence type="ECO:0000256" key="8">
    <source>
        <dbReference type="ARBA" id="ARBA00022679"/>
    </source>
</evidence>
<dbReference type="FunFam" id="3.30.160.270:FF:000004">
    <property type="entry name" value="2-isopropylmalate synthase B"/>
    <property type="match status" value="1"/>
</dbReference>
<evidence type="ECO:0000256" key="1">
    <source>
        <dbReference type="ARBA" id="ARBA00000064"/>
    </source>
</evidence>
<evidence type="ECO:0000256" key="2">
    <source>
        <dbReference type="ARBA" id="ARBA00004474"/>
    </source>
</evidence>
<keyword evidence="10" id="KW-0809">Transit peptide</keyword>
<keyword evidence="13" id="KW-0812">Transmembrane</keyword>
<dbReference type="Gene3D" id="1.10.238.260">
    <property type="match status" value="1"/>
</dbReference>
<dbReference type="GO" id="GO:0046872">
    <property type="term" value="F:metal ion binding"/>
    <property type="evidence" value="ECO:0007669"/>
    <property type="project" value="UniProtKB-KW"/>
</dbReference>
<keyword evidence="11" id="KW-0100">Branched-chain amino acid biosynthesis</keyword>
<dbReference type="FunFam" id="1.10.238.260:FF:000003">
    <property type="entry name" value="2-isopropylmalate synthase 1 chloroplastic"/>
    <property type="match status" value="1"/>
</dbReference>
<dbReference type="GO" id="GO:0009098">
    <property type="term" value="P:L-leucine biosynthetic process"/>
    <property type="evidence" value="ECO:0007669"/>
    <property type="project" value="UniProtKB-KW"/>
</dbReference>
<name>A0A8S1ZUA8_ARAAE</name>
<dbReference type="InterPro" id="IPR013709">
    <property type="entry name" value="2-isopropylmalate_synth_dimer"/>
</dbReference>
<dbReference type="Gene3D" id="1.20.1280.50">
    <property type="match status" value="1"/>
</dbReference>
<dbReference type="InterPro" id="IPR005671">
    <property type="entry name" value="LeuA_bact_synth"/>
</dbReference>
<evidence type="ECO:0000256" key="7">
    <source>
        <dbReference type="ARBA" id="ARBA00022605"/>
    </source>
</evidence>
<evidence type="ECO:0000259" key="15">
    <source>
        <dbReference type="PROSITE" id="PS50991"/>
    </source>
</evidence>
<dbReference type="NCBIfam" id="TIGR00973">
    <property type="entry name" value="leuA_bact"/>
    <property type="match status" value="1"/>
</dbReference>
<feature type="transmembrane region" description="Helical" evidence="13">
    <location>
        <begin position="647"/>
        <end position="666"/>
    </location>
</feature>
<feature type="transmembrane region" description="Helical" evidence="13">
    <location>
        <begin position="1271"/>
        <end position="1288"/>
    </location>
</feature>
<feature type="domain" description="F-box" evidence="14">
    <location>
        <begin position="798"/>
        <end position="845"/>
    </location>
</feature>
<dbReference type="SUPFAM" id="SSF51569">
    <property type="entry name" value="Aldolase"/>
    <property type="match status" value="1"/>
</dbReference>
<dbReference type="Proteomes" id="UP000682877">
    <property type="component" value="Chromosome 2"/>
</dbReference>
<evidence type="ECO:0000256" key="5">
    <source>
        <dbReference type="ARBA" id="ARBA00012973"/>
    </source>
</evidence>
<comment type="catalytic activity">
    <reaction evidence="1">
        <text>3-methyl-2-oxobutanoate + acetyl-CoA + H2O = (2S)-2-isopropylmalate + CoA + H(+)</text>
        <dbReference type="Rhea" id="RHEA:21524"/>
        <dbReference type="ChEBI" id="CHEBI:1178"/>
        <dbReference type="ChEBI" id="CHEBI:11851"/>
        <dbReference type="ChEBI" id="CHEBI:15377"/>
        <dbReference type="ChEBI" id="CHEBI:15378"/>
        <dbReference type="ChEBI" id="CHEBI:57287"/>
        <dbReference type="ChEBI" id="CHEBI:57288"/>
        <dbReference type="EC" id="2.3.3.13"/>
    </reaction>
</comment>
<dbReference type="Pfam" id="PF08502">
    <property type="entry name" value="LeuA_dimer"/>
    <property type="match status" value="1"/>
</dbReference>
<dbReference type="Gene3D" id="3.30.160.270">
    <property type="match status" value="1"/>
</dbReference>
<dbReference type="PROSITE" id="PS50991">
    <property type="entry name" value="PYR_CT"/>
    <property type="match status" value="1"/>
</dbReference>
<dbReference type="EC" id="2.3.3.13" evidence="5"/>
<organism evidence="16 17">
    <name type="scientific">Arabidopsis arenosa</name>
    <name type="common">Sand rock-cress</name>
    <name type="synonym">Cardaminopsis arenosa</name>
    <dbReference type="NCBI Taxonomy" id="38785"/>
    <lineage>
        <taxon>Eukaryota</taxon>
        <taxon>Viridiplantae</taxon>
        <taxon>Streptophyta</taxon>
        <taxon>Embryophyta</taxon>
        <taxon>Tracheophyta</taxon>
        <taxon>Spermatophyta</taxon>
        <taxon>Magnoliopsida</taxon>
        <taxon>eudicotyledons</taxon>
        <taxon>Gunneridae</taxon>
        <taxon>Pentapetalae</taxon>
        <taxon>rosids</taxon>
        <taxon>malvids</taxon>
        <taxon>Brassicales</taxon>
        <taxon>Brassicaceae</taxon>
        <taxon>Camelineae</taxon>
        <taxon>Arabidopsis</taxon>
    </lineage>
</organism>
<keyword evidence="7" id="KW-0028">Amino-acid biosynthesis</keyword>
<evidence type="ECO:0000256" key="4">
    <source>
        <dbReference type="ARBA" id="ARBA00009396"/>
    </source>
</evidence>
<dbReference type="Gene3D" id="3.20.20.70">
    <property type="entry name" value="Aldolase class I"/>
    <property type="match status" value="1"/>
</dbReference>
<dbReference type="SMART" id="SM00917">
    <property type="entry name" value="LeuA_dimer"/>
    <property type="match status" value="1"/>
</dbReference>
<keyword evidence="17" id="KW-1185">Reference proteome</keyword>
<protein>
    <recommendedName>
        <fullName evidence="5">2-isopropylmalate synthase</fullName>
        <ecNumber evidence="5">2.3.3.13</ecNumber>
    </recommendedName>
</protein>
<dbReference type="GO" id="GO:0009507">
    <property type="term" value="C:chloroplast"/>
    <property type="evidence" value="ECO:0007669"/>
    <property type="project" value="TreeGrafter"/>
</dbReference>
<feature type="transmembrane region" description="Helical" evidence="13">
    <location>
        <begin position="1409"/>
        <end position="1431"/>
    </location>
</feature>
<keyword evidence="13" id="KW-0472">Membrane</keyword>
<keyword evidence="13" id="KW-1133">Transmembrane helix</keyword>
<comment type="function">
    <text evidence="12">Catalyzes the condensation of the acetyl group of acetyl-CoA with 3-methyl-2-oxobutanoate (2-oxoisovalerate) to form 3-carboxy-3-hydroxy-4-methylpentanoate (2-isopropylmalate). Involved in Leu biosynthesis, but does not participate in the chain elongation of glucosinolates.</text>
</comment>
<dbReference type="SMART" id="SM00256">
    <property type="entry name" value="FBOX"/>
    <property type="match status" value="1"/>
</dbReference>
<comment type="similarity">
    <text evidence="4">Belongs to the alpha-IPM synthase/homocitrate synthase family. LeuA type 1 subfamily.</text>
</comment>
<gene>
    <name evidence="16" type="ORF">AARE701A_LOCUS5389</name>
</gene>
<dbReference type="HAMAP" id="MF_01025">
    <property type="entry name" value="LeuA_type1"/>
    <property type="match status" value="1"/>
</dbReference>
<dbReference type="PROSITE" id="PS50181">
    <property type="entry name" value="FBOX"/>
    <property type="match status" value="1"/>
</dbReference>
<evidence type="ECO:0000256" key="12">
    <source>
        <dbReference type="ARBA" id="ARBA00059544"/>
    </source>
</evidence>
<evidence type="ECO:0000256" key="6">
    <source>
        <dbReference type="ARBA" id="ARBA00022430"/>
    </source>
</evidence>
<keyword evidence="6" id="KW-0432">Leucine biosynthesis</keyword>
<dbReference type="Pfam" id="PF22617">
    <property type="entry name" value="HCS_D2"/>
    <property type="match status" value="1"/>
</dbReference>
<sequence length="1446" mass="161201">MAMESSILKSPNLSSPSFGVPSIPALSSSSTSPISSLHLRSHNYRTIPLTAAGNFRISCSLSVSSPLPSHSPRRRPDYIPNRISDPNYVRIFDTTLRDGEQSPGATLTSKEKLDIARQLAKLGVDIIEAGFPAASKDDFEAVKTIAETVGNTVDENGYVPVICGLSRCNKKDIETAWEAVKYAKRPRIHTFIATSDIHLKYKLKKSKEEVIEIARNMVRFARSLGCEDIEFSPEDAGRSEREYLYEILGEVIKAGATTLNIPDTVGITLPSEFGQLIADIKTNTPGIQNVIISTHCQNDLGLSTANTLSGAHSGARQVEVTINGIGERAGNASLEEVVMAIKCRGDHVLGGLFTGIDTRHIVMTSKMVEEYTGMQTQPHKAIVGANAFAHESGIHQDGMLKHKGTYEIMSPEEIGLQRSNEAGIVLGKLSGRHALRDRLNELGYVLDDGQLSNLFWRFKAVAERKKRVTDADLIALVSDEVFQPEAVWKLLDMQITCGTLGLSTSTVKLADSDGKEHVACSVGTGPVDAAYKAVDLIVKEPVTLLEYSMNAVTEGIDAIATTRVLIRGDNNYSSTNAVTGESVERTFSGTGAGMDIVVSSVKAYVGALNKMLGFKEHSSSLSLTMMGTGLYQKTTVSSCIRETSGQFLLLGLILLLIPQIGLYGIYCRSKRLFNYFYYSMVVVIIIVSYYSIKCFTYNTTFGIPKNPAKDHRTVPRLLGGCTKSSEVESSSNHHVIATVSRKNPVSAARYNYRNESTNLGSGVAPAYHHQSRYSRNSSYIGMSLFVYERRFDSSSDPVDWISKLPSDVLLVIISRLSTEEAVRTSLVSKRWEHLWKHMSHLVLDIRKKITNSNNTLHVWNRVATLMTKIINNHRGYLESCVIHHYSNGMLNTWIQSLTVVKQTKHLTLIHHVGLRNFGEFIEFPPNSFSYPGLTSLSLSTLMIRTSHSFNNCQFLKTLKITCMLAPDVGVVNRVLASCPSLEVLVLNLTCKNKNGPLKIENNRLKLLKVSLCEHIDGIQVSSPSLHILAIKEILFFGRDKFVLRSPRLQFNRNFWLTRTFLPHISYNISQDEICIGHEEFVVNTCGDLWGASLSVSVDLMNPRQVKRLRQVLLLWTSEMAELEILFKNDNAPSEKGESSHNKFWEDNYKDPFPNAEFRVNTVWMHNFSGSEEEFALAACLIRQGTVVKNMMIKTTSFSARKKLEIETAVAQLQALQTQDQRELTIKCTLVDCRGTGCGSSAERSLVVEGDSQAAVIGLYGICCRSKRLFNYFYYGMVVVIIIVSYYSIKCFAYNTTFGIPKNPAKDHRTVPQLLGRLVSKEKFENVVLCIIHNHDCNYNASKNSNVWKYCCAQPPGCGTITMFDKPGEWSWKQQYERNQVPEECSYEYCLDCRGCQLSILKAIVHQWKYLSMFAYPALVLSCISFALAWSLKDTIHETEDYRGSYS</sequence>
<keyword evidence="8" id="KW-0808">Transferase</keyword>
<dbReference type="CDD" id="cd07940">
    <property type="entry name" value="DRE_TIM_IPMS"/>
    <property type="match status" value="1"/>
</dbReference>
<dbReference type="PANTHER" id="PTHR10277:SF9">
    <property type="entry name" value="2-ISOPROPYLMALATE SYNTHASE 1, CHLOROPLASTIC-RELATED"/>
    <property type="match status" value="1"/>
</dbReference>
<evidence type="ECO:0000256" key="10">
    <source>
        <dbReference type="ARBA" id="ARBA00022946"/>
    </source>
</evidence>
<dbReference type="SUPFAM" id="SSF110921">
    <property type="entry name" value="2-isopropylmalate synthase LeuA, allosteric (dimerisation) domain"/>
    <property type="match status" value="1"/>
</dbReference>
<dbReference type="PROSITE" id="PS00815">
    <property type="entry name" value="AIPM_HOMOCIT_SYNTH_1"/>
    <property type="match status" value="1"/>
</dbReference>
<dbReference type="InterPro" id="IPR036047">
    <property type="entry name" value="F-box-like_dom_sf"/>
</dbReference>
<feature type="domain" description="Pyruvate carboxyltransferase" evidence="15">
    <location>
        <begin position="89"/>
        <end position="362"/>
    </location>
</feature>
<dbReference type="CDD" id="cd22160">
    <property type="entry name" value="F-box_AtFBL13-like"/>
    <property type="match status" value="1"/>
</dbReference>
<dbReference type="InterPro" id="IPR001810">
    <property type="entry name" value="F-box_dom"/>
</dbReference>
<evidence type="ECO:0000256" key="9">
    <source>
        <dbReference type="ARBA" id="ARBA00022723"/>
    </source>
</evidence>
<reference evidence="16" key="1">
    <citation type="submission" date="2021-01" db="EMBL/GenBank/DDBJ databases">
        <authorList>
            <person name="Bezrukov I."/>
        </authorList>
    </citation>
    <scope>NUCLEOTIDE SEQUENCE</scope>
</reference>
<evidence type="ECO:0000256" key="11">
    <source>
        <dbReference type="ARBA" id="ARBA00023304"/>
    </source>
</evidence>
<keyword evidence="9" id="KW-0479">Metal-binding</keyword>
<evidence type="ECO:0000256" key="13">
    <source>
        <dbReference type="SAM" id="Phobius"/>
    </source>
</evidence>
<dbReference type="EMBL" id="LR999452">
    <property type="protein sequence ID" value="CAE5964075.1"/>
    <property type="molecule type" value="Genomic_DNA"/>
</dbReference>
<proteinExistence type="inferred from homology"/>
<dbReference type="InterPro" id="IPR054691">
    <property type="entry name" value="LeuA/HCS_post-cat"/>
</dbReference>
<dbReference type="InterPro" id="IPR013785">
    <property type="entry name" value="Aldolase_TIM"/>
</dbReference>
<dbReference type="InterPro" id="IPR050073">
    <property type="entry name" value="2-IPM_HCS-like"/>
</dbReference>
<evidence type="ECO:0000259" key="14">
    <source>
        <dbReference type="PROSITE" id="PS50181"/>
    </source>
</evidence>
<evidence type="ECO:0000256" key="3">
    <source>
        <dbReference type="ARBA" id="ARBA00004689"/>
    </source>
</evidence>
<evidence type="ECO:0000313" key="16">
    <source>
        <dbReference type="EMBL" id="CAE5964075.1"/>
    </source>
</evidence>
<evidence type="ECO:0000313" key="17">
    <source>
        <dbReference type="Proteomes" id="UP000682877"/>
    </source>
</evidence>
<dbReference type="InterPro" id="IPR053781">
    <property type="entry name" value="F-box_AtFBL13-like"/>
</dbReference>
<dbReference type="NCBIfam" id="NF002086">
    <property type="entry name" value="PRK00915.1-3"/>
    <property type="match status" value="1"/>
</dbReference>
<dbReference type="GO" id="GO:0003852">
    <property type="term" value="F:2-isopropylmalate synthase activity"/>
    <property type="evidence" value="ECO:0007669"/>
    <property type="project" value="UniProtKB-EC"/>
</dbReference>
<dbReference type="Pfam" id="PF00646">
    <property type="entry name" value="F-box"/>
    <property type="match status" value="1"/>
</dbReference>
<dbReference type="InterPro" id="IPR036230">
    <property type="entry name" value="LeuA_allosteric_dom_sf"/>
</dbReference>
<comment type="subcellular location">
    <subcellularLocation>
        <location evidence="2">Plastid</location>
    </subcellularLocation>
</comment>
<dbReference type="InterPro" id="IPR002034">
    <property type="entry name" value="AIPM/Hcit_synth_CS"/>
</dbReference>